<keyword evidence="9" id="KW-1185">Reference proteome</keyword>
<evidence type="ECO:0000256" key="6">
    <source>
        <dbReference type="ARBA" id="ARBA00049348"/>
    </source>
</evidence>
<dbReference type="SUPFAM" id="SSF46767">
    <property type="entry name" value="Methylated DNA-protein cysteine methyltransferase, C-terminal domain"/>
    <property type="match status" value="1"/>
</dbReference>
<dbReference type="CDD" id="cd06445">
    <property type="entry name" value="ATase"/>
    <property type="match status" value="1"/>
</dbReference>
<dbReference type="AlphaFoldDB" id="A0A830GTV1"/>
<gene>
    <name evidence="8" type="ORF">GCM10007981_11920</name>
</gene>
<keyword evidence="5" id="KW-0234">DNA repair</keyword>
<dbReference type="GO" id="GO:0032259">
    <property type="term" value="P:methylation"/>
    <property type="evidence" value="ECO:0007669"/>
    <property type="project" value="UniProtKB-KW"/>
</dbReference>
<reference evidence="8" key="2">
    <citation type="submission" date="2020-09" db="EMBL/GenBank/DDBJ databases">
        <authorList>
            <person name="Sun Q."/>
            <person name="Ohkuma M."/>
        </authorList>
    </citation>
    <scope>NUCLEOTIDE SEQUENCE</scope>
    <source>
        <strain evidence="8">JCM 10088</strain>
    </source>
</reference>
<organism evidence="8 9">
    <name type="scientific">Thermocladium modestius</name>
    <dbReference type="NCBI Taxonomy" id="62609"/>
    <lineage>
        <taxon>Archaea</taxon>
        <taxon>Thermoproteota</taxon>
        <taxon>Thermoprotei</taxon>
        <taxon>Thermoproteales</taxon>
        <taxon>Thermoproteaceae</taxon>
        <taxon>Thermocladium</taxon>
    </lineage>
</organism>
<dbReference type="Gene3D" id="1.10.10.10">
    <property type="entry name" value="Winged helix-like DNA-binding domain superfamily/Winged helix DNA-binding domain"/>
    <property type="match status" value="1"/>
</dbReference>
<accession>A0A830GTV1</accession>
<dbReference type="Proteomes" id="UP000610960">
    <property type="component" value="Unassembled WGS sequence"/>
</dbReference>
<dbReference type="PANTHER" id="PTHR10815:SF13">
    <property type="entry name" value="METHYLATED-DNA--PROTEIN-CYSTEINE METHYLTRANSFERASE"/>
    <property type="match status" value="1"/>
</dbReference>
<name>A0A830GTV1_9CREN</name>
<dbReference type="InterPro" id="IPR036217">
    <property type="entry name" value="MethylDNA_cys_MeTrfase_DNAb"/>
</dbReference>
<sequence length="199" mass="22384">MFLVSGKMIYKSVTINWSTVVKRCINEALDGLGHSLQLCRNGNGKIVSARLVREVSRHKFEQPSVVEVLNMIEIPANMLGLLMIALLAIPRGKVTSYAAMGKLLGISPRLVGLLLSKNPIPVLVPCHRVIQSDGNIGGYSIRNPAIKNAVDVKRKLLEMEGIIFINGKVPKRFFIDYREHERMFYELYNVYVNQMKTKS</sequence>
<reference evidence="8" key="1">
    <citation type="journal article" date="2014" name="Int. J. Syst. Evol. Microbiol.">
        <title>Complete genome sequence of Corynebacterium casei LMG S-19264T (=DSM 44701T), isolated from a smear-ripened cheese.</title>
        <authorList>
            <consortium name="US DOE Joint Genome Institute (JGI-PGF)"/>
            <person name="Walter F."/>
            <person name="Albersmeier A."/>
            <person name="Kalinowski J."/>
            <person name="Ruckert C."/>
        </authorList>
    </citation>
    <scope>NUCLEOTIDE SEQUENCE</scope>
    <source>
        <strain evidence="8">JCM 10088</strain>
    </source>
</reference>
<dbReference type="GO" id="GO:0006281">
    <property type="term" value="P:DNA repair"/>
    <property type="evidence" value="ECO:0007669"/>
    <property type="project" value="UniProtKB-KW"/>
</dbReference>
<proteinExistence type="predicted"/>
<dbReference type="PANTHER" id="PTHR10815">
    <property type="entry name" value="METHYLATED-DNA--PROTEIN-CYSTEINE METHYLTRANSFERASE"/>
    <property type="match status" value="1"/>
</dbReference>
<evidence type="ECO:0000256" key="1">
    <source>
        <dbReference type="ARBA" id="ARBA00001286"/>
    </source>
</evidence>
<evidence type="ECO:0000313" key="9">
    <source>
        <dbReference type="Proteomes" id="UP000610960"/>
    </source>
</evidence>
<evidence type="ECO:0000259" key="7">
    <source>
        <dbReference type="Pfam" id="PF01035"/>
    </source>
</evidence>
<dbReference type="GO" id="GO:0003908">
    <property type="term" value="F:methylated-DNA-[protein]-cysteine S-methyltransferase activity"/>
    <property type="evidence" value="ECO:0007669"/>
    <property type="project" value="UniProtKB-EC"/>
</dbReference>
<keyword evidence="3" id="KW-0808">Transferase</keyword>
<dbReference type="InterPro" id="IPR014048">
    <property type="entry name" value="MethylDNA_cys_MeTrfase_DNA-bd"/>
</dbReference>
<evidence type="ECO:0000313" key="8">
    <source>
        <dbReference type="EMBL" id="GGP21175.1"/>
    </source>
</evidence>
<evidence type="ECO:0000256" key="2">
    <source>
        <dbReference type="ARBA" id="ARBA00022603"/>
    </source>
</evidence>
<dbReference type="NCBIfam" id="TIGR00589">
    <property type="entry name" value="ogt"/>
    <property type="match status" value="1"/>
</dbReference>
<evidence type="ECO:0000256" key="5">
    <source>
        <dbReference type="ARBA" id="ARBA00023204"/>
    </source>
</evidence>
<comment type="catalytic activity">
    <reaction evidence="6">
        <text>a 6-O-methyl-2'-deoxyguanosine in DNA + L-cysteinyl-[protein] = S-methyl-L-cysteinyl-[protein] + a 2'-deoxyguanosine in DNA</text>
        <dbReference type="Rhea" id="RHEA:24000"/>
        <dbReference type="Rhea" id="RHEA-COMP:10131"/>
        <dbReference type="Rhea" id="RHEA-COMP:10132"/>
        <dbReference type="Rhea" id="RHEA-COMP:11367"/>
        <dbReference type="Rhea" id="RHEA-COMP:11368"/>
        <dbReference type="ChEBI" id="CHEBI:29950"/>
        <dbReference type="ChEBI" id="CHEBI:82612"/>
        <dbReference type="ChEBI" id="CHEBI:85445"/>
        <dbReference type="ChEBI" id="CHEBI:85448"/>
        <dbReference type="EC" id="2.1.1.63"/>
    </reaction>
</comment>
<dbReference type="InterPro" id="IPR036388">
    <property type="entry name" value="WH-like_DNA-bd_sf"/>
</dbReference>
<evidence type="ECO:0000256" key="4">
    <source>
        <dbReference type="ARBA" id="ARBA00022763"/>
    </source>
</evidence>
<dbReference type="EMBL" id="BMNL01000003">
    <property type="protein sequence ID" value="GGP21175.1"/>
    <property type="molecule type" value="Genomic_DNA"/>
</dbReference>
<keyword evidence="2" id="KW-0489">Methyltransferase</keyword>
<feature type="domain" description="Methylated-DNA-[protein]-cysteine S-methyltransferase DNA binding" evidence="7">
    <location>
        <begin position="85"/>
        <end position="162"/>
    </location>
</feature>
<comment type="catalytic activity">
    <reaction evidence="1">
        <text>a 4-O-methyl-thymidine in DNA + L-cysteinyl-[protein] = a thymidine in DNA + S-methyl-L-cysteinyl-[protein]</text>
        <dbReference type="Rhea" id="RHEA:53428"/>
        <dbReference type="Rhea" id="RHEA-COMP:10131"/>
        <dbReference type="Rhea" id="RHEA-COMP:10132"/>
        <dbReference type="Rhea" id="RHEA-COMP:13555"/>
        <dbReference type="Rhea" id="RHEA-COMP:13556"/>
        <dbReference type="ChEBI" id="CHEBI:29950"/>
        <dbReference type="ChEBI" id="CHEBI:82612"/>
        <dbReference type="ChEBI" id="CHEBI:137386"/>
        <dbReference type="ChEBI" id="CHEBI:137387"/>
        <dbReference type="EC" id="2.1.1.63"/>
    </reaction>
</comment>
<protein>
    <recommendedName>
        <fullName evidence="7">Methylated-DNA-[protein]-cysteine S-methyltransferase DNA binding domain-containing protein</fullName>
    </recommendedName>
</protein>
<keyword evidence="4" id="KW-0227">DNA damage</keyword>
<dbReference type="Pfam" id="PF01035">
    <property type="entry name" value="DNA_binding_1"/>
    <property type="match status" value="1"/>
</dbReference>
<dbReference type="InterPro" id="IPR001497">
    <property type="entry name" value="MethylDNA_cys_MeTrfase_AS"/>
</dbReference>
<comment type="caution">
    <text evidence="8">The sequence shown here is derived from an EMBL/GenBank/DDBJ whole genome shotgun (WGS) entry which is preliminary data.</text>
</comment>
<dbReference type="PROSITE" id="PS00374">
    <property type="entry name" value="MGMT"/>
    <property type="match status" value="1"/>
</dbReference>
<evidence type="ECO:0000256" key="3">
    <source>
        <dbReference type="ARBA" id="ARBA00022679"/>
    </source>
</evidence>